<dbReference type="PANTHER" id="PTHR45629:SF7">
    <property type="entry name" value="DNA EXCISION REPAIR PROTEIN ERCC-6-RELATED"/>
    <property type="match status" value="1"/>
</dbReference>
<reference evidence="2" key="1">
    <citation type="journal article" date="2014" name="Front. Microbiol.">
        <title>High frequency of phylogenetically diverse reductive dehalogenase-homologous genes in deep subseafloor sedimentary metagenomes.</title>
        <authorList>
            <person name="Kawai M."/>
            <person name="Futagami T."/>
            <person name="Toyoda A."/>
            <person name="Takaki Y."/>
            <person name="Nishi S."/>
            <person name="Hori S."/>
            <person name="Arai W."/>
            <person name="Tsubouchi T."/>
            <person name="Morono Y."/>
            <person name="Uchiyama I."/>
            <person name="Ito T."/>
            <person name="Fujiyama A."/>
            <person name="Inagaki F."/>
            <person name="Takami H."/>
        </authorList>
    </citation>
    <scope>NUCLEOTIDE SEQUENCE</scope>
    <source>
        <strain evidence="2">Expedition CK06-06</strain>
    </source>
</reference>
<dbReference type="InterPro" id="IPR038718">
    <property type="entry name" value="SNF2-like_sf"/>
</dbReference>
<dbReference type="GO" id="GO:0005524">
    <property type="term" value="F:ATP binding"/>
    <property type="evidence" value="ECO:0007669"/>
    <property type="project" value="InterPro"/>
</dbReference>
<dbReference type="Pfam" id="PF00176">
    <property type="entry name" value="SNF2-rel_dom"/>
    <property type="match status" value="1"/>
</dbReference>
<evidence type="ECO:0000313" key="2">
    <source>
        <dbReference type="EMBL" id="GAI20262.1"/>
    </source>
</evidence>
<dbReference type="SUPFAM" id="SSF52540">
    <property type="entry name" value="P-loop containing nucleoside triphosphate hydrolases"/>
    <property type="match status" value="1"/>
</dbReference>
<dbReference type="PANTHER" id="PTHR45629">
    <property type="entry name" value="SNF2/RAD54 FAMILY MEMBER"/>
    <property type="match status" value="1"/>
</dbReference>
<dbReference type="InterPro" id="IPR014001">
    <property type="entry name" value="Helicase_ATP-bd"/>
</dbReference>
<gene>
    <name evidence="2" type="ORF">S06H3_27328</name>
</gene>
<dbReference type="InterPro" id="IPR027417">
    <property type="entry name" value="P-loop_NTPase"/>
</dbReference>
<dbReference type="Gene3D" id="3.40.50.10810">
    <property type="entry name" value="Tandem AAA-ATPase domain"/>
    <property type="match status" value="1"/>
</dbReference>
<name>X1LLL4_9ZZZZ</name>
<dbReference type="PROSITE" id="PS51192">
    <property type="entry name" value="HELICASE_ATP_BIND_1"/>
    <property type="match status" value="1"/>
</dbReference>
<dbReference type="InterPro" id="IPR050496">
    <property type="entry name" value="SNF2_RAD54_helicase_repair"/>
</dbReference>
<dbReference type="InterPro" id="IPR000330">
    <property type="entry name" value="SNF2_N"/>
</dbReference>
<organism evidence="2">
    <name type="scientific">marine sediment metagenome</name>
    <dbReference type="NCBI Taxonomy" id="412755"/>
    <lineage>
        <taxon>unclassified sequences</taxon>
        <taxon>metagenomes</taxon>
        <taxon>ecological metagenomes</taxon>
    </lineage>
</organism>
<accession>X1LLL4</accession>
<proteinExistence type="predicted"/>
<feature type="non-terminal residue" evidence="2">
    <location>
        <position position="242"/>
    </location>
</feature>
<protein>
    <recommendedName>
        <fullName evidence="1">Helicase ATP-binding domain-containing protein</fullName>
    </recommendedName>
</protein>
<dbReference type="EMBL" id="BARV01015847">
    <property type="protein sequence ID" value="GAI20262.1"/>
    <property type="molecule type" value="Genomic_DNA"/>
</dbReference>
<sequence length="242" mass="27763">MTQGIDNIFIAIYMATWRKAQGKLKKCIILAPKSCKESVWARQIEKFTGEKSLIVGGTPSKRDKIYKQYLKRDILFLIFSYETFRVDFEKLKEIGILNNGNEGVGMIILDEIQKVKNVRAQISKAVKNAQVRFAVGLTGTPVYNRPEDIFGPMHIISPGLLGGNFWRFTDKYLVKGGYGGHEVTGYQNLEELKSKVESVSIRRLKEHVLNLPEKVYEDLSCEMIDPKQKEAYESMREELFAW</sequence>
<dbReference type="AlphaFoldDB" id="X1LLL4"/>
<evidence type="ECO:0000259" key="1">
    <source>
        <dbReference type="PROSITE" id="PS51192"/>
    </source>
</evidence>
<comment type="caution">
    <text evidence="2">The sequence shown here is derived from an EMBL/GenBank/DDBJ whole genome shotgun (WGS) entry which is preliminary data.</text>
</comment>
<feature type="domain" description="Helicase ATP-binding" evidence="1">
    <location>
        <begin position="1"/>
        <end position="159"/>
    </location>
</feature>